<accession>A0A653CJG0</accession>
<evidence type="ECO:0000313" key="3">
    <source>
        <dbReference type="Proteomes" id="UP000410492"/>
    </source>
</evidence>
<organism evidence="2 3">
    <name type="scientific">Callosobruchus maculatus</name>
    <name type="common">Southern cowpea weevil</name>
    <name type="synonym">Pulse bruchid</name>
    <dbReference type="NCBI Taxonomy" id="64391"/>
    <lineage>
        <taxon>Eukaryota</taxon>
        <taxon>Metazoa</taxon>
        <taxon>Ecdysozoa</taxon>
        <taxon>Arthropoda</taxon>
        <taxon>Hexapoda</taxon>
        <taxon>Insecta</taxon>
        <taxon>Pterygota</taxon>
        <taxon>Neoptera</taxon>
        <taxon>Endopterygota</taxon>
        <taxon>Coleoptera</taxon>
        <taxon>Polyphaga</taxon>
        <taxon>Cucujiformia</taxon>
        <taxon>Chrysomeloidea</taxon>
        <taxon>Chrysomelidae</taxon>
        <taxon>Bruchinae</taxon>
        <taxon>Bruchini</taxon>
        <taxon>Callosobruchus</taxon>
    </lineage>
</organism>
<keyword evidence="1" id="KW-1133">Transmembrane helix</keyword>
<keyword evidence="1" id="KW-0472">Membrane</keyword>
<keyword evidence="1" id="KW-0812">Transmembrane</keyword>
<dbReference type="AlphaFoldDB" id="A0A653CJG0"/>
<reference evidence="2 3" key="1">
    <citation type="submission" date="2019-01" db="EMBL/GenBank/DDBJ databases">
        <authorList>
            <person name="Sayadi A."/>
        </authorList>
    </citation>
    <scope>NUCLEOTIDE SEQUENCE [LARGE SCALE GENOMIC DNA]</scope>
</reference>
<feature type="transmembrane region" description="Helical" evidence="1">
    <location>
        <begin position="98"/>
        <end position="119"/>
    </location>
</feature>
<keyword evidence="3" id="KW-1185">Reference proteome</keyword>
<evidence type="ECO:0000256" key="1">
    <source>
        <dbReference type="SAM" id="Phobius"/>
    </source>
</evidence>
<dbReference type="Proteomes" id="UP000410492">
    <property type="component" value="Unassembled WGS sequence"/>
</dbReference>
<name>A0A653CJG0_CALMS</name>
<protein>
    <submittedName>
        <fullName evidence="2">Uncharacterized protein</fullName>
    </submittedName>
</protein>
<proteinExistence type="predicted"/>
<feature type="non-terminal residue" evidence="2">
    <location>
        <position position="1"/>
    </location>
</feature>
<evidence type="ECO:0000313" key="2">
    <source>
        <dbReference type="EMBL" id="VEN48058.1"/>
    </source>
</evidence>
<dbReference type="EMBL" id="CAACVG010008017">
    <property type="protein sequence ID" value="VEN48058.1"/>
    <property type="molecule type" value="Genomic_DNA"/>
</dbReference>
<gene>
    <name evidence="2" type="ORF">CALMAC_LOCUS9648</name>
</gene>
<sequence length="148" mass="16223">FLVAWSAICLLISCLAFLIGGLYVGELLGLEVREEPTATVLAVSAIPGSLKMSSFSSFTSAEGVVGALCMLHDSSSFEASNTSTVYASPFTISLSPTILAEIFFAFAALRCFWRILFVWRSFSHRSCTIKTPLFLSFCTFWKISCFLK</sequence>